<dbReference type="SUPFAM" id="SSF56601">
    <property type="entry name" value="beta-lactamase/transpeptidase-like"/>
    <property type="match status" value="1"/>
</dbReference>
<name>A0A3L8PTW9_9GAMM</name>
<evidence type="ECO:0000313" key="3">
    <source>
        <dbReference type="Proteomes" id="UP000281474"/>
    </source>
</evidence>
<reference evidence="2 3" key="1">
    <citation type="submission" date="2018-09" db="EMBL/GenBank/DDBJ databases">
        <title>Phylogeny of the Shewanellaceae, and recommendation for two new genera, Pseudoshewanella and Parashewanella.</title>
        <authorList>
            <person name="Wang G."/>
        </authorList>
    </citation>
    <scope>NUCLEOTIDE SEQUENCE [LARGE SCALE GENOMIC DNA]</scope>
    <source>
        <strain evidence="2 3">C51</strain>
    </source>
</reference>
<dbReference type="InterPro" id="IPR050491">
    <property type="entry name" value="AmpC-like"/>
</dbReference>
<keyword evidence="2" id="KW-0378">Hydrolase</keyword>
<dbReference type="GO" id="GO:0016787">
    <property type="term" value="F:hydrolase activity"/>
    <property type="evidence" value="ECO:0007669"/>
    <property type="project" value="UniProtKB-KW"/>
</dbReference>
<dbReference type="OrthoDB" id="9799367at2"/>
<protein>
    <submittedName>
        <fullName evidence="2">Class A beta-lactamase-related serine hydrolase</fullName>
    </submittedName>
</protein>
<evidence type="ECO:0000259" key="1">
    <source>
        <dbReference type="Pfam" id="PF00144"/>
    </source>
</evidence>
<organism evidence="2 3">
    <name type="scientific">Parashewanella curva</name>
    <dbReference type="NCBI Taxonomy" id="2338552"/>
    <lineage>
        <taxon>Bacteria</taxon>
        <taxon>Pseudomonadati</taxon>
        <taxon>Pseudomonadota</taxon>
        <taxon>Gammaproteobacteria</taxon>
        <taxon>Alteromonadales</taxon>
        <taxon>Shewanellaceae</taxon>
        <taxon>Parashewanella</taxon>
    </lineage>
</organism>
<gene>
    <name evidence="2" type="ORF">D5018_15260</name>
</gene>
<feature type="domain" description="Beta-lactamase-related" evidence="1">
    <location>
        <begin position="42"/>
        <end position="313"/>
    </location>
</feature>
<dbReference type="Proteomes" id="UP000281474">
    <property type="component" value="Unassembled WGS sequence"/>
</dbReference>
<dbReference type="InterPro" id="IPR012338">
    <property type="entry name" value="Beta-lactam/transpept-like"/>
</dbReference>
<dbReference type="PANTHER" id="PTHR46825">
    <property type="entry name" value="D-ALANYL-D-ALANINE-CARBOXYPEPTIDASE/ENDOPEPTIDASE AMPH"/>
    <property type="match status" value="1"/>
</dbReference>
<comment type="caution">
    <text evidence="2">The sequence shown here is derived from an EMBL/GenBank/DDBJ whole genome shotgun (WGS) entry which is preliminary data.</text>
</comment>
<sequence>MYSLATANYSFGKEIKNEVDLESINSSIKAVINNTSIPFSGSVILLKQGKPILELQKGNGINAESKFVIASLSKQITATLILQAVDNGKIDLSDSLNHYLYKSSSPSEKKYDDSITIHHLLTHTSGVQPLGKPNLFAPGTQFKYSNLGYSLLGNVLEQVNSQPFDKQLSAFSAKNKLDGIHASVGSIKNIQQTVSELATGLNEINKLTPSNLIINASQLPSGGLIASTSAFASFQHLLHSRKLISPESYQLMTQPHTKIKFLWPNMSYGYGLRINKDNNLTEYSHTGYVSGYMSMSLHYPEHEIDLVMLENLALNLNDLDRVFEIHNQIRQTIQRHLKVISSK</sequence>
<proteinExistence type="predicted"/>
<dbReference type="InterPro" id="IPR001466">
    <property type="entry name" value="Beta-lactam-related"/>
</dbReference>
<keyword evidence="3" id="KW-1185">Reference proteome</keyword>
<dbReference type="PANTHER" id="PTHR46825:SF9">
    <property type="entry name" value="BETA-LACTAMASE-RELATED DOMAIN-CONTAINING PROTEIN"/>
    <property type="match status" value="1"/>
</dbReference>
<accession>A0A3L8PTW9</accession>
<dbReference type="AlphaFoldDB" id="A0A3L8PTW9"/>
<evidence type="ECO:0000313" key="2">
    <source>
        <dbReference type="EMBL" id="RLV58831.1"/>
    </source>
</evidence>
<dbReference type="Gene3D" id="3.40.710.10">
    <property type="entry name" value="DD-peptidase/beta-lactamase superfamily"/>
    <property type="match status" value="1"/>
</dbReference>
<dbReference type="Pfam" id="PF00144">
    <property type="entry name" value="Beta-lactamase"/>
    <property type="match status" value="1"/>
</dbReference>
<dbReference type="EMBL" id="QZEI01000054">
    <property type="protein sequence ID" value="RLV58831.1"/>
    <property type="molecule type" value="Genomic_DNA"/>
</dbReference>